<name>A0AAU7WA46_9MICO</name>
<reference evidence="3" key="1">
    <citation type="submission" date="2024-05" db="EMBL/GenBank/DDBJ databases">
        <authorList>
            <person name="Yu L."/>
        </authorList>
    </citation>
    <scope>NUCLEOTIDE SEQUENCE</scope>
    <source>
        <strain evidence="3">G08B096</strain>
    </source>
</reference>
<dbReference type="AlphaFoldDB" id="A0AAU7WA46"/>
<accession>A0AAU7WA46</accession>
<evidence type="ECO:0008006" key="4">
    <source>
        <dbReference type="Google" id="ProtNLM"/>
    </source>
</evidence>
<feature type="transmembrane region" description="Helical" evidence="2">
    <location>
        <begin position="64"/>
        <end position="83"/>
    </location>
</feature>
<feature type="region of interest" description="Disordered" evidence="1">
    <location>
        <begin position="116"/>
        <end position="147"/>
    </location>
</feature>
<evidence type="ECO:0000256" key="2">
    <source>
        <dbReference type="SAM" id="Phobius"/>
    </source>
</evidence>
<feature type="transmembrane region" description="Helical" evidence="2">
    <location>
        <begin position="89"/>
        <end position="109"/>
    </location>
</feature>
<organism evidence="3">
    <name type="scientific">Agromyces sp. G08B096</name>
    <dbReference type="NCBI Taxonomy" id="3156399"/>
    <lineage>
        <taxon>Bacteria</taxon>
        <taxon>Bacillati</taxon>
        <taxon>Actinomycetota</taxon>
        <taxon>Actinomycetes</taxon>
        <taxon>Micrococcales</taxon>
        <taxon>Microbacteriaceae</taxon>
        <taxon>Agromyces</taxon>
    </lineage>
</organism>
<protein>
    <recommendedName>
        <fullName evidence="4">Histidine kinase</fullName>
    </recommendedName>
</protein>
<keyword evidence="2" id="KW-0472">Membrane</keyword>
<proteinExistence type="predicted"/>
<keyword evidence="2" id="KW-1133">Transmembrane helix</keyword>
<dbReference type="RefSeq" id="WP_350348776.1">
    <property type="nucleotide sequence ID" value="NZ_CP158374.1"/>
</dbReference>
<feature type="compositionally biased region" description="Basic and acidic residues" evidence="1">
    <location>
        <begin position="137"/>
        <end position="146"/>
    </location>
</feature>
<keyword evidence="2" id="KW-0812">Transmembrane</keyword>
<evidence type="ECO:0000313" key="3">
    <source>
        <dbReference type="EMBL" id="XBX82760.1"/>
    </source>
</evidence>
<evidence type="ECO:0000256" key="1">
    <source>
        <dbReference type="SAM" id="MobiDB-lite"/>
    </source>
</evidence>
<gene>
    <name evidence="3" type="ORF">ABIQ69_02250</name>
</gene>
<sequence>MRSWPMLAAVGAGLVLIAVAAGAGGASAWGIAASIVLTGCGAAALGWGVLALRAGEVPAPRATLVASAGALAASGALVASGAAPSLGIAVLPLAVADVFLLVVAVAAAAEFRAGRRPARDDGRRRSARDGRDELDDRDGSAGRVGRDGSAGGGGLSVVGLLLGAALVSGLATPALAATDAGELAVPHGELHGGGHGH</sequence>
<feature type="transmembrane region" description="Helical" evidence="2">
    <location>
        <begin position="32"/>
        <end position="52"/>
    </location>
</feature>
<dbReference type="EMBL" id="CP158374">
    <property type="protein sequence ID" value="XBX82760.1"/>
    <property type="molecule type" value="Genomic_DNA"/>
</dbReference>
<feature type="compositionally biased region" description="Basic and acidic residues" evidence="1">
    <location>
        <begin position="117"/>
        <end position="131"/>
    </location>
</feature>